<dbReference type="GO" id="GO:0004190">
    <property type="term" value="F:aspartic-type endopeptidase activity"/>
    <property type="evidence" value="ECO:0007669"/>
    <property type="project" value="UniProtKB-KW"/>
</dbReference>
<evidence type="ECO:0000256" key="3">
    <source>
        <dbReference type="ARBA" id="ARBA00022528"/>
    </source>
</evidence>
<keyword evidence="4" id="KW-0934">Plastid</keyword>
<feature type="region of interest" description="Disordered" evidence="14">
    <location>
        <begin position="1616"/>
        <end position="1667"/>
    </location>
</feature>
<evidence type="ECO:0000256" key="12">
    <source>
        <dbReference type="ARBA" id="ARBA00023136"/>
    </source>
</evidence>
<keyword evidence="3" id="KW-0150">Chloroplast</keyword>
<protein>
    <recommendedName>
        <fullName evidence="16">CCHC-type domain-containing protein</fullName>
    </recommendedName>
</protein>
<dbReference type="CDD" id="cd06160">
    <property type="entry name" value="S2P-M50_like_2"/>
    <property type="match status" value="1"/>
</dbReference>
<evidence type="ECO:0000256" key="13">
    <source>
        <dbReference type="PROSITE-ProRule" id="PRU00047"/>
    </source>
</evidence>
<dbReference type="InterPro" id="IPR036875">
    <property type="entry name" value="Znf_CCHC_sf"/>
</dbReference>
<keyword evidence="12 15" id="KW-0472">Membrane</keyword>
<dbReference type="InterPro" id="IPR054722">
    <property type="entry name" value="PolX-like_BBD"/>
</dbReference>
<feature type="transmembrane region" description="Helical" evidence="15">
    <location>
        <begin position="819"/>
        <end position="850"/>
    </location>
</feature>
<evidence type="ECO:0000259" key="16">
    <source>
        <dbReference type="PROSITE" id="PS50158"/>
    </source>
</evidence>
<organism evidence="17 18">
    <name type="scientific">Deinandra increscens subsp. villosa</name>
    <dbReference type="NCBI Taxonomy" id="3103831"/>
    <lineage>
        <taxon>Eukaryota</taxon>
        <taxon>Viridiplantae</taxon>
        <taxon>Streptophyta</taxon>
        <taxon>Embryophyta</taxon>
        <taxon>Tracheophyta</taxon>
        <taxon>Spermatophyta</taxon>
        <taxon>Magnoliopsida</taxon>
        <taxon>eudicotyledons</taxon>
        <taxon>Gunneridae</taxon>
        <taxon>Pentapetalae</taxon>
        <taxon>asterids</taxon>
        <taxon>campanulids</taxon>
        <taxon>Asterales</taxon>
        <taxon>Asteraceae</taxon>
        <taxon>Asteroideae</taxon>
        <taxon>Heliantheae alliance</taxon>
        <taxon>Madieae</taxon>
        <taxon>Madiinae</taxon>
        <taxon>Deinandra</taxon>
    </lineage>
</organism>
<dbReference type="InterPro" id="IPR043502">
    <property type="entry name" value="DNA/RNA_pol_sf"/>
</dbReference>
<keyword evidence="13" id="KW-0863">Zinc-finger</keyword>
<keyword evidence="7" id="KW-0064">Aspartyl protease</keyword>
<keyword evidence="11" id="KW-0482">Metalloprotease</keyword>
<dbReference type="SUPFAM" id="SSF101960">
    <property type="entry name" value="Stabilizer of iron transporter SufD"/>
    <property type="match status" value="1"/>
</dbReference>
<dbReference type="Pfam" id="PF19295">
    <property type="entry name" value="SufBD_N"/>
    <property type="match status" value="1"/>
</dbReference>
<evidence type="ECO:0000256" key="4">
    <source>
        <dbReference type="ARBA" id="ARBA00022640"/>
    </source>
</evidence>
<dbReference type="InterPro" id="IPR013103">
    <property type="entry name" value="RVT_2"/>
</dbReference>
<dbReference type="Pfam" id="PF00098">
    <property type="entry name" value="zf-CCHC"/>
    <property type="match status" value="1"/>
</dbReference>
<evidence type="ECO:0000256" key="6">
    <source>
        <dbReference type="ARBA" id="ARBA00022692"/>
    </source>
</evidence>
<keyword evidence="9" id="KW-0809">Transit peptide</keyword>
<dbReference type="InterPro" id="IPR044838">
    <property type="entry name" value="EGY1-like"/>
</dbReference>
<feature type="compositionally biased region" description="Basic and acidic residues" evidence="14">
    <location>
        <begin position="1252"/>
        <end position="1288"/>
    </location>
</feature>
<dbReference type="PROSITE" id="PS50158">
    <property type="entry name" value="ZF_CCHC"/>
    <property type="match status" value="1"/>
</dbReference>
<proteinExistence type="inferred from homology"/>
<feature type="transmembrane region" description="Helical" evidence="15">
    <location>
        <begin position="870"/>
        <end position="888"/>
    </location>
</feature>
<dbReference type="GO" id="GO:0008270">
    <property type="term" value="F:zinc ion binding"/>
    <property type="evidence" value="ECO:0007669"/>
    <property type="project" value="UniProtKB-KW"/>
</dbReference>
<dbReference type="GO" id="GO:0006508">
    <property type="term" value="P:proteolysis"/>
    <property type="evidence" value="ECO:0007669"/>
    <property type="project" value="UniProtKB-KW"/>
</dbReference>
<keyword evidence="18" id="KW-1185">Reference proteome</keyword>
<feature type="transmembrane region" description="Helical" evidence="15">
    <location>
        <begin position="605"/>
        <end position="629"/>
    </location>
</feature>
<dbReference type="Pfam" id="PF25597">
    <property type="entry name" value="SH3_retrovirus"/>
    <property type="match status" value="1"/>
</dbReference>
<name>A0AAP0DSV0_9ASTR</name>
<feature type="transmembrane region" description="Helical" evidence="15">
    <location>
        <begin position="641"/>
        <end position="664"/>
    </location>
</feature>
<evidence type="ECO:0000256" key="2">
    <source>
        <dbReference type="ARBA" id="ARBA00007931"/>
    </source>
</evidence>
<keyword evidence="6 15" id="KW-0812">Transmembrane</keyword>
<sequence>MAVLSAFTPTVFSTPSPSFTIPTTHHLSNFTTPRLPKLKPAIFTPQSLPPIAALSDPFVLQIAESLEDSLPSSSSSHLQKLRDFSSESLLSTPWPSRKDEPFRFTDTSFIKQSEIIPVSSPLSDSLNNNSSVFEDTQLLNLTIIDGYIIDSLSQLSGLPDGVFVGSLSSINSSEITKRVVEFLPVSEQGDLFWSLNGVGSPDLVVVYVPEGCKVEGALNLRYVSSEGSDKDSKRLPVSSPRVLVVVEKGGEIGIVEEYMGDGDGDLSYWTNSVMEVVIGEEAKVSHSYIQTQSMSSAHIKWTSIRQLAYLYSQKCHLVSVQNCQKRHVSRPISHHFKTTFTPFLHHVNSTSTNLPKMTSISTLSYPTSFNNTPRITSLFKQPSHLSFTLLHTTPKTLKISVKAHKETQDPTAAVPSVNHETDEEIGDDGEQNEEQQELDWKSDEEFKKFMGNPSIEAAIKLEKKRTDRKLKEIDRERGSGNLIDGLFNRLVRDRLFREKQRLEKAEESFKALDLNTLKSCFGFTTFFATDVRRFGDGGIFIGNLRRPIEEVIPTLERKLSEAAGREVVLWFMEEKTKDITKQVCVVQPKLEIDLQFELTKLSTPWGYVSAAALAVTTFGTIALMSGFFLKPGATIDDYLTNVVPLFSGFLTILGVSEIATRITAARYGVKLSPSFLVPSNWTGCLGVMNNYESLLPNKKALFDIAVARTASAYLTSLALAVAAFIADGSFNGGDNALYIRPQFFYNNPLLSFIQFVIGPYTDDLGNVLPYAVEGVGVPVDPLAFAGLLGMVVTSLNLLPCGRLEGGRMAQAMFGRSTAALLSFATSLLLVIGGFNGSVLCLAWGLFANFFRGGEEIPAKDEITPLGDDRYAWGFVLGLICLLTLFPNGGGTFSSSFLNGPYFRGDLIYLRGREIEFSFVDLQVDLSVEYLQRSYYGNMLVSVYKEKDKELIQIQVNAVSENALQSTNAYVLLLGDIEDLFVELRAHLKVNLIRSVKIVIVCLLISTTVLKILARQSPFRLRSFAANRKGIAVPLSPENPRFIGFWFRLGDLRRSGRAIKKWATMVVQAIFSVHGLWEVVQPTEGAVVDEKKNSAAIAYLYQALPEDQILQIASLDSAKDVWNSIKTRYVGVDRVKKARLQTLKSEYEALQMKETETIDEFAGKLSALATRSSNLGSVIEESTLVRKLLNSVPERFIQIVASMEQFLDLDTLLFQEAVGRLKAFEERISGKGNTGLGKEEQLLLSYSEWQARNKESKSKGKNERNQRFTKFGDDKAKSQQKWRDSDKGGRSQKLVQRPKKDKSKIKCFKCDQMGHYASECAKARVADQESNLTHLDEEEPVLLMISESVNQKEMVFLNETSVIPSRFEESDAKGIWYLDNGASNHMTGNISYFASLDKNIVGKVSFGDGSSVSIGGKGSVILEGTTKEQRLLTNVYFIPDLKSNILSLGQATESGCEVRMRDNFLWLYEKNGKLLMKVPDYLWAEAVRHSVYILNRVATKAVKNSTPYALLKGRCPNLSHLKVFGCVGYVKNTQPGLKKLEDRSEAMVYLGVEEGTKAHRMYNVRKERIVVSRDVKFEETRCWDWAKSQTGMNSNLAYSYDTNMAGIEGGLWTDSDEEQVNQEEQDDDQEGDEQEPEVGHEGHAEAASNSTASSVADQPEVMQSRRSGRNITLPLRLKDFVLDDRVRRTRQHEEVQEHLALFMAQESEPVNFQEAKDHEEWKLAMQEELNAIERNKTWVLIEPPRKCRPIGLKWLYKIKKDAEGKITKYKARLVAKGYVQQHGIDYEEAFAPVARIETIRLILAHATRMGWKIHHLDVKAAFLHGELQETVFVRQPEGFVKQGEEHKVYKLTKALYGLKQAPRAWNIRLNNVLKELGFSRCHYEQAVYIRNHQEESLIVAVYVDDLLVTGSNKQEIDKFKTQMESKFEMTDLGELCYYLGIEVIQRKGDVVIKQSSYAEKLVKSAGLEECNEARVPMEPGLRLTKEEGGEEVEATAYRRLVGSLRYLTHTRPDISYAVGIVSRFMQNPKESHLKAVKHIIRYVKGTMEYGLIYKKIEGGGLIGYSDSSYEMGSEDGKSTGGYAFYYNGSLVAWQSQKQKTVALSSCEAEYMAANAAACQALWLSRLLQEMTGKEQVQVKLYVDNKSALALVKNPVFHQRSKHIHLRFHFIRGCVENGLIEVEFISSELQKADIFTKALARMKFKEMVKMIGITDFKEA</sequence>
<feature type="region of interest" description="Disordered" evidence="14">
    <location>
        <begin position="1252"/>
        <end position="1299"/>
    </location>
</feature>
<keyword evidence="5" id="KW-0645">Protease</keyword>
<feature type="compositionally biased region" description="Acidic residues" evidence="14">
    <location>
        <begin position="421"/>
        <end position="437"/>
    </location>
</feature>
<feature type="transmembrane region" description="Helical" evidence="15">
    <location>
        <begin position="781"/>
        <end position="798"/>
    </location>
</feature>
<comment type="subcellular location">
    <subcellularLocation>
        <location evidence="1">Plastid</location>
        <location evidence="1">Chloroplast membrane</location>
        <topology evidence="1">Multi-pass membrane protein</topology>
    </subcellularLocation>
</comment>
<dbReference type="InterPro" id="IPR000825">
    <property type="entry name" value="SUF_FeS_clus_asmbl_SufBD_core"/>
</dbReference>
<dbReference type="SMART" id="SM00343">
    <property type="entry name" value="ZnF_C2HC"/>
    <property type="match status" value="1"/>
</dbReference>
<dbReference type="Proteomes" id="UP001408789">
    <property type="component" value="Unassembled WGS sequence"/>
</dbReference>
<dbReference type="InterPro" id="IPR001878">
    <property type="entry name" value="Znf_CCHC"/>
</dbReference>
<feature type="compositionally biased region" description="Acidic residues" evidence="14">
    <location>
        <begin position="1616"/>
        <end position="1635"/>
    </location>
</feature>
<comment type="similarity">
    <text evidence="2">Belongs to the peptidase M50B family.</text>
</comment>
<dbReference type="InterPro" id="IPR057670">
    <property type="entry name" value="SH3_retrovirus"/>
</dbReference>
<keyword evidence="10 15" id="KW-1133">Transmembrane helix</keyword>
<evidence type="ECO:0000256" key="1">
    <source>
        <dbReference type="ARBA" id="ARBA00004508"/>
    </source>
</evidence>
<comment type="caution">
    <text evidence="17">The sequence shown here is derived from an EMBL/GenBank/DDBJ whole genome shotgun (WGS) entry which is preliminary data.</text>
</comment>
<dbReference type="GO" id="GO:0003676">
    <property type="term" value="F:nucleic acid binding"/>
    <property type="evidence" value="ECO:0007669"/>
    <property type="project" value="InterPro"/>
</dbReference>
<dbReference type="PANTHER" id="PTHR31412:SF2">
    <property type="entry name" value="ZINC METALLOPEPTIDASE EGY3, CHLOROPLASTIC-RELATED"/>
    <property type="match status" value="1"/>
</dbReference>
<feature type="domain" description="CCHC-type" evidence="16">
    <location>
        <begin position="1305"/>
        <end position="1319"/>
    </location>
</feature>
<reference evidence="17 18" key="1">
    <citation type="submission" date="2024-04" db="EMBL/GenBank/DDBJ databases">
        <title>The reference genome of an endangered Asteraceae, Deinandra increscens subsp. villosa, native to the Central Coast of California.</title>
        <authorList>
            <person name="Guilliams M."/>
            <person name="Hasenstab-Lehman K."/>
            <person name="Meyer R."/>
            <person name="Mcevoy S."/>
        </authorList>
    </citation>
    <scope>NUCLEOTIDE SEQUENCE [LARGE SCALE GENOMIC DNA]</scope>
    <source>
        <tissue evidence="17">Leaf</tissue>
    </source>
</reference>
<dbReference type="Pfam" id="PF14223">
    <property type="entry name" value="Retrotran_gag_2"/>
    <property type="match status" value="1"/>
</dbReference>
<keyword evidence="13" id="KW-0479">Metal-binding</keyword>
<keyword evidence="8" id="KW-0378">Hydrolase</keyword>
<dbReference type="CDD" id="cd09272">
    <property type="entry name" value="RNase_HI_RT_Ty1"/>
    <property type="match status" value="1"/>
</dbReference>
<evidence type="ECO:0000256" key="8">
    <source>
        <dbReference type="ARBA" id="ARBA00022801"/>
    </source>
</evidence>
<accession>A0AAP0DSV0</accession>
<evidence type="ECO:0000256" key="10">
    <source>
        <dbReference type="ARBA" id="ARBA00022989"/>
    </source>
</evidence>
<dbReference type="GO" id="GO:0008237">
    <property type="term" value="F:metallopeptidase activity"/>
    <property type="evidence" value="ECO:0007669"/>
    <property type="project" value="UniProtKB-KW"/>
</dbReference>
<dbReference type="Pfam" id="PF07727">
    <property type="entry name" value="RVT_2"/>
    <property type="match status" value="1"/>
</dbReference>
<dbReference type="GO" id="GO:0031969">
    <property type="term" value="C:chloroplast membrane"/>
    <property type="evidence" value="ECO:0007669"/>
    <property type="project" value="UniProtKB-SubCell"/>
</dbReference>
<evidence type="ECO:0000313" key="18">
    <source>
        <dbReference type="Proteomes" id="UP001408789"/>
    </source>
</evidence>
<feature type="transmembrane region" description="Helical" evidence="15">
    <location>
        <begin position="743"/>
        <end position="761"/>
    </location>
</feature>
<evidence type="ECO:0000256" key="9">
    <source>
        <dbReference type="ARBA" id="ARBA00022946"/>
    </source>
</evidence>
<feature type="region of interest" description="Disordered" evidence="14">
    <location>
        <begin position="404"/>
        <end position="437"/>
    </location>
</feature>
<feature type="compositionally biased region" description="Polar residues" evidence="14">
    <location>
        <begin position="1646"/>
        <end position="1655"/>
    </location>
</feature>
<dbReference type="SUPFAM" id="SSF56672">
    <property type="entry name" value="DNA/RNA polymerases"/>
    <property type="match status" value="1"/>
</dbReference>
<dbReference type="PANTHER" id="PTHR31412">
    <property type="entry name" value="ZINC METALLOPROTEASE EGY1"/>
    <property type="match status" value="1"/>
</dbReference>
<dbReference type="EMBL" id="JBCNJP010000007">
    <property type="protein sequence ID" value="KAK9076584.1"/>
    <property type="molecule type" value="Genomic_DNA"/>
</dbReference>
<evidence type="ECO:0000256" key="14">
    <source>
        <dbReference type="SAM" id="MobiDB-lite"/>
    </source>
</evidence>
<feature type="transmembrane region" description="Helical" evidence="15">
    <location>
        <begin position="710"/>
        <end position="731"/>
    </location>
</feature>
<dbReference type="InterPro" id="IPR037284">
    <property type="entry name" value="SUF_FeS_clus_asmbl_SufBD_sf"/>
</dbReference>
<evidence type="ECO:0000256" key="11">
    <source>
        <dbReference type="ARBA" id="ARBA00023049"/>
    </source>
</evidence>
<evidence type="ECO:0000256" key="15">
    <source>
        <dbReference type="SAM" id="Phobius"/>
    </source>
</evidence>
<evidence type="ECO:0000256" key="5">
    <source>
        <dbReference type="ARBA" id="ARBA00022670"/>
    </source>
</evidence>
<keyword evidence="13" id="KW-0862">Zinc</keyword>
<dbReference type="Pfam" id="PF01458">
    <property type="entry name" value="SUFBD_core"/>
    <property type="match status" value="1"/>
</dbReference>
<evidence type="ECO:0000313" key="17">
    <source>
        <dbReference type="EMBL" id="KAK9076584.1"/>
    </source>
</evidence>
<gene>
    <name evidence="17" type="ORF">SSX86_004918</name>
</gene>
<dbReference type="SUPFAM" id="SSF57756">
    <property type="entry name" value="Retrovirus zinc finger-like domains"/>
    <property type="match status" value="1"/>
</dbReference>
<dbReference type="InterPro" id="IPR045595">
    <property type="entry name" value="SufBD_N"/>
</dbReference>
<dbReference type="GO" id="GO:0016226">
    <property type="term" value="P:iron-sulfur cluster assembly"/>
    <property type="evidence" value="ECO:0007669"/>
    <property type="project" value="InterPro"/>
</dbReference>
<feature type="transmembrane region" description="Helical" evidence="15">
    <location>
        <begin position="994"/>
        <end position="1013"/>
    </location>
</feature>
<evidence type="ECO:0000256" key="7">
    <source>
        <dbReference type="ARBA" id="ARBA00022750"/>
    </source>
</evidence>
<dbReference type="Pfam" id="PF22936">
    <property type="entry name" value="Pol_BBD"/>
    <property type="match status" value="1"/>
</dbReference>